<dbReference type="EMBL" id="KZ293415">
    <property type="protein sequence ID" value="PBK77653.1"/>
    <property type="molecule type" value="Genomic_DNA"/>
</dbReference>
<evidence type="ECO:0000313" key="3">
    <source>
        <dbReference type="Proteomes" id="UP000218334"/>
    </source>
</evidence>
<evidence type="ECO:0000259" key="1">
    <source>
        <dbReference type="PROSITE" id="PS50011"/>
    </source>
</evidence>
<dbReference type="InterPro" id="IPR011009">
    <property type="entry name" value="Kinase-like_dom_sf"/>
</dbReference>
<gene>
    <name evidence="2" type="ORF">ARMSODRAFT_946498</name>
</gene>
<dbReference type="AlphaFoldDB" id="A0A2H3CNG9"/>
<accession>A0A2H3CNG9</accession>
<name>A0A2H3CNG9_9AGAR</name>
<sequence length="258" mass="29270">MRQLVSVSETFSDSTPGFLFLKVVYQENGDFFIARAAERSFPPAFDLESLQGKRIPLETQHLPLPPDLTDSIRAPDPLPEDTFVKTINFLSYDPDKPGAEPLGEILIQELRVYEDLRRHPHPNICEYQGYVVDESGRVSGLCLKKYQCNLSVAVWKKMDIDFDVLMKDYKNAVDHLHNLGWIHNDISGGNLMIDANLRGVLVDFGACTREGAPIHIGTPLWAKADLWHVAEKENDYYSLQRAELFIRDGGQGPNWQLD</sequence>
<dbReference type="Proteomes" id="UP000218334">
    <property type="component" value="Unassembled WGS sequence"/>
</dbReference>
<dbReference type="STRING" id="1076256.A0A2H3CNG9"/>
<dbReference type="GO" id="GO:0005524">
    <property type="term" value="F:ATP binding"/>
    <property type="evidence" value="ECO:0007669"/>
    <property type="project" value="InterPro"/>
</dbReference>
<dbReference type="Gene3D" id="1.10.510.10">
    <property type="entry name" value="Transferase(Phosphotransferase) domain 1"/>
    <property type="match status" value="1"/>
</dbReference>
<dbReference type="GO" id="GO:0004672">
    <property type="term" value="F:protein kinase activity"/>
    <property type="evidence" value="ECO:0007669"/>
    <property type="project" value="InterPro"/>
</dbReference>
<organism evidence="2 3">
    <name type="scientific">Armillaria solidipes</name>
    <dbReference type="NCBI Taxonomy" id="1076256"/>
    <lineage>
        <taxon>Eukaryota</taxon>
        <taxon>Fungi</taxon>
        <taxon>Dikarya</taxon>
        <taxon>Basidiomycota</taxon>
        <taxon>Agaricomycotina</taxon>
        <taxon>Agaricomycetes</taxon>
        <taxon>Agaricomycetidae</taxon>
        <taxon>Agaricales</taxon>
        <taxon>Marasmiineae</taxon>
        <taxon>Physalacriaceae</taxon>
        <taxon>Armillaria</taxon>
    </lineage>
</organism>
<dbReference type="InterPro" id="IPR000719">
    <property type="entry name" value="Prot_kinase_dom"/>
</dbReference>
<feature type="domain" description="Protein kinase" evidence="1">
    <location>
        <begin position="20"/>
        <end position="258"/>
    </location>
</feature>
<protein>
    <recommendedName>
        <fullName evidence="1">Protein kinase domain-containing protein</fullName>
    </recommendedName>
</protein>
<dbReference type="SUPFAM" id="SSF56112">
    <property type="entry name" value="Protein kinase-like (PK-like)"/>
    <property type="match status" value="1"/>
</dbReference>
<proteinExistence type="predicted"/>
<dbReference type="PROSITE" id="PS50011">
    <property type="entry name" value="PROTEIN_KINASE_DOM"/>
    <property type="match status" value="1"/>
</dbReference>
<keyword evidence="3" id="KW-1185">Reference proteome</keyword>
<reference evidence="3" key="1">
    <citation type="journal article" date="2017" name="Nat. Ecol. Evol.">
        <title>Genome expansion and lineage-specific genetic innovations in the forest pathogenic fungi Armillaria.</title>
        <authorList>
            <person name="Sipos G."/>
            <person name="Prasanna A.N."/>
            <person name="Walter M.C."/>
            <person name="O'Connor E."/>
            <person name="Balint B."/>
            <person name="Krizsan K."/>
            <person name="Kiss B."/>
            <person name="Hess J."/>
            <person name="Varga T."/>
            <person name="Slot J."/>
            <person name="Riley R."/>
            <person name="Boka B."/>
            <person name="Rigling D."/>
            <person name="Barry K."/>
            <person name="Lee J."/>
            <person name="Mihaltcheva S."/>
            <person name="LaButti K."/>
            <person name="Lipzen A."/>
            <person name="Waldron R."/>
            <person name="Moloney N.M."/>
            <person name="Sperisen C."/>
            <person name="Kredics L."/>
            <person name="Vagvoelgyi C."/>
            <person name="Patrignani A."/>
            <person name="Fitzpatrick D."/>
            <person name="Nagy I."/>
            <person name="Doyle S."/>
            <person name="Anderson J.B."/>
            <person name="Grigoriev I.V."/>
            <person name="Gueldener U."/>
            <person name="Muensterkoetter M."/>
            <person name="Nagy L.G."/>
        </authorList>
    </citation>
    <scope>NUCLEOTIDE SEQUENCE [LARGE SCALE GENOMIC DNA]</scope>
    <source>
        <strain evidence="3">28-4</strain>
    </source>
</reference>
<evidence type="ECO:0000313" key="2">
    <source>
        <dbReference type="EMBL" id="PBK77653.1"/>
    </source>
</evidence>